<name>A0A073K2T6_9BACI</name>
<reference evidence="1 2" key="1">
    <citation type="submission" date="2014-06" db="EMBL/GenBank/DDBJ databases">
        <title>Draft genome sequence of Bacillus gaemokensis JCM 15801 (MCCC 1A00707).</title>
        <authorList>
            <person name="Lai Q."/>
            <person name="Liu Y."/>
            <person name="Shao Z."/>
        </authorList>
    </citation>
    <scope>NUCLEOTIDE SEQUENCE [LARGE SCALE GENOMIC DNA]</scope>
    <source>
        <strain evidence="1 2">JCM 15801</strain>
    </source>
</reference>
<proteinExistence type="predicted"/>
<sequence length="65" mass="7281">MNKKCPNCGSREIGQDSLNAQACLRLISTNNLFNQFSRVVADVCTECGNILSMKAEHPEYFKVDK</sequence>
<comment type="caution">
    <text evidence="1">The sequence shown here is derived from an EMBL/GenBank/DDBJ whole genome shotgun (WGS) entry which is preliminary data.</text>
</comment>
<protein>
    <recommendedName>
        <fullName evidence="3">Transcription initiation factor TFIIIB</fullName>
    </recommendedName>
</protein>
<dbReference type="STRING" id="574375.AZF08_27480"/>
<evidence type="ECO:0000313" key="2">
    <source>
        <dbReference type="Proteomes" id="UP000027778"/>
    </source>
</evidence>
<gene>
    <name evidence="1" type="ORF">BAGA_27600</name>
</gene>
<dbReference type="AlphaFoldDB" id="A0A073K2T6"/>
<accession>A0A073K2T6</accession>
<evidence type="ECO:0008006" key="3">
    <source>
        <dbReference type="Google" id="ProtNLM"/>
    </source>
</evidence>
<dbReference type="Proteomes" id="UP000027778">
    <property type="component" value="Unassembled WGS sequence"/>
</dbReference>
<keyword evidence="2" id="KW-1185">Reference proteome</keyword>
<dbReference type="EMBL" id="JOTM01000075">
    <property type="protein sequence ID" value="KEK21629.1"/>
    <property type="molecule type" value="Genomic_DNA"/>
</dbReference>
<dbReference type="OrthoDB" id="1822642at2"/>
<dbReference type="RefSeq" id="WP_033679029.1">
    <property type="nucleotide sequence ID" value="NZ_JOTM01000075.1"/>
</dbReference>
<evidence type="ECO:0000313" key="1">
    <source>
        <dbReference type="EMBL" id="KEK21629.1"/>
    </source>
</evidence>
<organism evidence="1 2">
    <name type="scientific">Bacillus gaemokensis</name>
    <dbReference type="NCBI Taxonomy" id="574375"/>
    <lineage>
        <taxon>Bacteria</taxon>
        <taxon>Bacillati</taxon>
        <taxon>Bacillota</taxon>
        <taxon>Bacilli</taxon>
        <taxon>Bacillales</taxon>
        <taxon>Bacillaceae</taxon>
        <taxon>Bacillus</taxon>
        <taxon>Bacillus cereus group</taxon>
    </lineage>
</organism>